<dbReference type="PANTHER" id="PTHR16172">
    <property type="entry name" value="MAJOR FACILITATOR SUPERFAMILY DOMAIN-CONTAINING PROTEIN 6-LIKE"/>
    <property type="match status" value="1"/>
</dbReference>
<feature type="transmembrane region" description="Helical" evidence="6">
    <location>
        <begin position="429"/>
        <end position="452"/>
    </location>
</feature>
<feature type="transmembrane region" description="Helical" evidence="6">
    <location>
        <begin position="585"/>
        <end position="604"/>
    </location>
</feature>
<feature type="transmembrane region" description="Helical" evidence="6">
    <location>
        <begin position="313"/>
        <end position="334"/>
    </location>
</feature>
<keyword evidence="4 6" id="KW-1133">Transmembrane helix</keyword>
<feature type="transmembrane region" description="Helical" evidence="6">
    <location>
        <begin position="495"/>
        <end position="514"/>
    </location>
</feature>
<evidence type="ECO:0000256" key="3">
    <source>
        <dbReference type="ARBA" id="ARBA00022692"/>
    </source>
</evidence>
<dbReference type="InterPro" id="IPR051717">
    <property type="entry name" value="MFS_MFSD6"/>
</dbReference>
<dbReference type="EMBL" id="VSWD01000006">
    <property type="protein sequence ID" value="KAK3099153.1"/>
    <property type="molecule type" value="Genomic_DNA"/>
</dbReference>
<feature type="transmembrane region" description="Helical" evidence="6">
    <location>
        <begin position="355"/>
        <end position="376"/>
    </location>
</feature>
<accession>A0AA89C2W2</accession>
<dbReference type="Proteomes" id="UP001186944">
    <property type="component" value="Unassembled WGS sequence"/>
</dbReference>
<dbReference type="CDD" id="cd17335">
    <property type="entry name" value="MFS_MFSD6"/>
    <property type="match status" value="1"/>
</dbReference>
<feature type="domain" description="Major facilitator superfamily (MFS) profile" evidence="7">
    <location>
        <begin position="428"/>
        <end position="637"/>
    </location>
</feature>
<feature type="transmembrane region" description="Helical" evidence="6">
    <location>
        <begin position="557"/>
        <end position="579"/>
    </location>
</feature>
<keyword evidence="3 6" id="KW-0812">Transmembrane</keyword>
<keyword evidence="5 6" id="KW-0472">Membrane</keyword>
<dbReference type="PROSITE" id="PS50850">
    <property type="entry name" value="MFS"/>
    <property type="match status" value="1"/>
</dbReference>
<evidence type="ECO:0000256" key="5">
    <source>
        <dbReference type="ARBA" id="ARBA00023136"/>
    </source>
</evidence>
<name>A0AA89C2W2_PINIB</name>
<feature type="transmembrane region" description="Helical" evidence="6">
    <location>
        <begin position="88"/>
        <end position="107"/>
    </location>
</feature>
<feature type="transmembrane region" description="Helical" evidence="6">
    <location>
        <begin position="21"/>
        <end position="47"/>
    </location>
</feature>
<dbReference type="GO" id="GO:0022857">
    <property type="term" value="F:transmembrane transporter activity"/>
    <property type="evidence" value="ECO:0007669"/>
    <property type="project" value="InterPro"/>
</dbReference>
<dbReference type="PANTHER" id="PTHR16172:SF41">
    <property type="entry name" value="MAJOR FACILITATOR SUPERFAMILY DOMAIN-CONTAINING PROTEIN 6-LIKE"/>
    <property type="match status" value="1"/>
</dbReference>
<evidence type="ECO:0000259" key="7">
    <source>
        <dbReference type="PROSITE" id="PS50850"/>
    </source>
</evidence>
<feature type="transmembrane region" description="Helical" evidence="6">
    <location>
        <begin position="526"/>
        <end position="545"/>
    </location>
</feature>
<feature type="transmembrane region" description="Helical" evidence="6">
    <location>
        <begin position="388"/>
        <end position="408"/>
    </location>
</feature>
<gene>
    <name evidence="8" type="ORF">FSP39_000211</name>
</gene>
<dbReference type="SUPFAM" id="SSF103473">
    <property type="entry name" value="MFS general substrate transporter"/>
    <property type="match status" value="1"/>
</dbReference>
<dbReference type="InterPro" id="IPR024989">
    <property type="entry name" value="MFS_assoc_dom"/>
</dbReference>
<evidence type="ECO:0000256" key="4">
    <source>
        <dbReference type="ARBA" id="ARBA00022989"/>
    </source>
</evidence>
<evidence type="ECO:0000313" key="9">
    <source>
        <dbReference type="Proteomes" id="UP001186944"/>
    </source>
</evidence>
<feature type="transmembrane region" description="Helical" evidence="6">
    <location>
        <begin position="464"/>
        <end position="488"/>
    </location>
</feature>
<protein>
    <recommendedName>
        <fullName evidence="7">Major facilitator superfamily (MFS) profile domain-containing protein</fullName>
    </recommendedName>
</protein>
<comment type="similarity">
    <text evidence="2">Belongs to the major facilitator superfamily. MFSD6 family.</text>
</comment>
<dbReference type="AlphaFoldDB" id="A0AA89C2W2"/>
<evidence type="ECO:0000256" key="1">
    <source>
        <dbReference type="ARBA" id="ARBA00004141"/>
    </source>
</evidence>
<sequence>MMEDSEPTKQKPERMWYSVNMTFLPIKGFYFSTLAGVGALLPFIALYMRQLGLSQSETGVIYGIMPFIGFLVRPLIGAVSDRSGKPKTMLCISCVLSAIFYVLILVVPSRENSDRKIQVEIECSEFDSYIRDCYRYNRTDKNCYASFIDFLPSEKSTVEMIVTLNSSKSIDTNSTYSSSIPLKGSEDTVISPCSLQCEVKDSSLTSTACFTNSSSDLTNSPCTNLSVQIASGSRLELTLPDIASVIAREVEEDRQTEGDQVCRDFDLKDLMYKESSYFQMLCTKEVTLKCDVDCKQEGVEICSKRRKNDSETFWLFFVIFLFANIAFAPVISLGDAMAYDILGDENRNRWGKQRLFGTIGFALFAVGTTFTSDLLSEDQLNADFTVCFIVTGFLFLLSGFVSCFLPISQDMMCGSMIKNVRQLLSHIQVMIFLCVVLLFGFFTGCIEAFLFWFLAEDLRNKMQIIPGLCLFCNCLSETFLLFFVGFIIKRLGHLNCLYSAFVCYALRFLCYTFLTDPWQVLPIELLHGVTFGVFWAAGTSYASIIAPPGLSATVQGILGGVHFGFGKGIGSLVTGWLYKPLGFRWIFRLYSILAVVFLLCYIVFNKLYFKFKTAYGEKKTPEREDEMEGNKCSSNGS</sequence>
<keyword evidence="9" id="KW-1185">Reference proteome</keyword>
<evidence type="ECO:0000256" key="6">
    <source>
        <dbReference type="SAM" id="Phobius"/>
    </source>
</evidence>
<dbReference type="InterPro" id="IPR020846">
    <property type="entry name" value="MFS_dom"/>
</dbReference>
<dbReference type="GO" id="GO:0016020">
    <property type="term" value="C:membrane"/>
    <property type="evidence" value="ECO:0007669"/>
    <property type="project" value="UniProtKB-SubCell"/>
</dbReference>
<dbReference type="Gene3D" id="1.20.1250.20">
    <property type="entry name" value="MFS general substrate transporter like domains"/>
    <property type="match status" value="3"/>
</dbReference>
<proteinExistence type="inferred from homology"/>
<evidence type="ECO:0000313" key="8">
    <source>
        <dbReference type="EMBL" id="KAK3099153.1"/>
    </source>
</evidence>
<organism evidence="8 9">
    <name type="scientific">Pinctada imbricata</name>
    <name type="common">Atlantic pearl-oyster</name>
    <name type="synonym">Pinctada martensii</name>
    <dbReference type="NCBI Taxonomy" id="66713"/>
    <lineage>
        <taxon>Eukaryota</taxon>
        <taxon>Metazoa</taxon>
        <taxon>Spiralia</taxon>
        <taxon>Lophotrochozoa</taxon>
        <taxon>Mollusca</taxon>
        <taxon>Bivalvia</taxon>
        <taxon>Autobranchia</taxon>
        <taxon>Pteriomorphia</taxon>
        <taxon>Pterioida</taxon>
        <taxon>Pterioidea</taxon>
        <taxon>Pteriidae</taxon>
        <taxon>Pinctada</taxon>
    </lineage>
</organism>
<dbReference type="Pfam" id="PF12832">
    <property type="entry name" value="MFS_1_like"/>
    <property type="match status" value="1"/>
</dbReference>
<evidence type="ECO:0000256" key="2">
    <source>
        <dbReference type="ARBA" id="ARBA00005241"/>
    </source>
</evidence>
<reference evidence="8" key="1">
    <citation type="submission" date="2019-08" db="EMBL/GenBank/DDBJ databases">
        <title>The improved chromosome-level genome for the pearl oyster Pinctada fucata martensii using PacBio sequencing and Hi-C.</title>
        <authorList>
            <person name="Zheng Z."/>
        </authorList>
    </citation>
    <scope>NUCLEOTIDE SEQUENCE</scope>
    <source>
        <strain evidence="8">ZZ-2019</strain>
        <tissue evidence="8">Adductor muscle</tissue>
    </source>
</reference>
<feature type="transmembrane region" description="Helical" evidence="6">
    <location>
        <begin position="59"/>
        <end position="76"/>
    </location>
</feature>
<comment type="caution">
    <text evidence="8">The sequence shown here is derived from an EMBL/GenBank/DDBJ whole genome shotgun (WGS) entry which is preliminary data.</text>
</comment>
<comment type="subcellular location">
    <subcellularLocation>
        <location evidence="1">Membrane</location>
        <topology evidence="1">Multi-pass membrane protein</topology>
    </subcellularLocation>
</comment>
<dbReference type="InterPro" id="IPR036259">
    <property type="entry name" value="MFS_trans_sf"/>
</dbReference>